<feature type="domain" description="Aminoglycoside phosphotransferase" evidence="1">
    <location>
        <begin position="96"/>
        <end position="359"/>
    </location>
</feature>
<gene>
    <name evidence="2" type="ORF">PV06_08269</name>
</gene>
<dbReference type="GeneID" id="27360343"/>
<dbReference type="SUPFAM" id="SSF56112">
    <property type="entry name" value="Protein kinase-like (PK-like)"/>
    <property type="match status" value="1"/>
</dbReference>
<dbReference type="GO" id="GO:0005739">
    <property type="term" value="C:mitochondrion"/>
    <property type="evidence" value="ECO:0007669"/>
    <property type="project" value="TreeGrafter"/>
</dbReference>
<dbReference type="PANTHER" id="PTHR36091">
    <property type="entry name" value="ALTERED INHERITANCE OF MITOCHONDRIA PROTEIN 9, MITOCHONDRIAL"/>
    <property type="match status" value="1"/>
</dbReference>
<dbReference type="Pfam" id="PF01636">
    <property type="entry name" value="APH"/>
    <property type="match status" value="1"/>
</dbReference>
<protein>
    <recommendedName>
        <fullName evidence="1">Aminoglycoside phosphotransferase domain-containing protein</fullName>
    </recommendedName>
</protein>
<dbReference type="Gene3D" id="3.30.200.20">
    <property type="entry name" value="Phosphorylase Kinase, domain 1"/>
    <property type="match status" value="1"/>
</dbReference>
<dbReference type="InterPro" id="IPR011009">
    <property type="entry name" value="Kinase-like_dom_sf"/>
</dbReference>
<evidence type="ECO:0000313" key="2">
    <source>
        <dbReference type="EMBL" id="KIW39677.1"/>
    </source>
</evidence>
<dbReference type="VEuPathDB" id="FungiDB:PV06_08269"/>
<dbReference type="PANTHER" id="PTHR36091:SF2">
    <property type="entry name" value="AMINOGLYCOSIDE PHOSPHOTRANSFERASE DOMAIN-CONTAINING PROTEIN"/>
    <property type="match status" value="1"/>
</dbReference>
<evidence type="ECO:0000259" key="1">
    <source>
        <dbReference type="Pfam" id="PF01636"/>
    </source>
</evidence>
<dbReference type="InterPro" id="IPR002575">
    <property type="entry name" value="Aminoglycoside_PTrfase"/>
</dbReference>
<dbReference type="STRING" id="215243.A0A0D2BQ58"/>
<reference evidence="2 3" key="1">
    <citation type="submission" date="2015-01" db="EMBL/GenBank/DDBJ databases">
        <title>The Genome Sequence of Exophiala oligosperma CBS72588.</title>
        <authorList>
            <consortium name="The Broad Institute Genomics Platform"/>
            <person name="Cuomo C."/>
            <person name="de Hoog S."/>
            <person name="Gorbushina A."/>
            <person name="Stielow B."/>
            <person name="Teixiera M."/>
            <person name="Abouelleil A."/>
            <person name="Chapman S.B."/>
            <person name="Priest M."/>
            <person name="Young S.K."/>
            <person name="Wortman J."/>
            <person name="Nusbaum C."/>
            <person name="Birren B."/>
        </authorList>
    </citation>
    <scope>NUCLEOTIDE SEQUENCE [LARGE SCALE GENOMIC DNA]</scope>
    <source>
        <strain evidence="2 3">CBS 72588</strain>
    </source>
</reference>
<evidence type="ECO:0000313" key="3">
    <source>
        <dbReference type="Proteomes" id="UP000053342"/>
    </source>
</evidence>
<sequence length="568" mass="65212">MIRRFRHLRIRNQPLCKTSLPRAAIKFHQFSSCAQMQSEDLFRYTSGRWIYNEGLRQSERHLRFNVQELKRLIAQCVNKNENDVVQFEKLAEGGFNRVFQACMSDGTHLIARVPYSTTIPKYFTIASEVATMDFLRSQGIPLPTVYGYSATPDNSAGVEYIIMEMLEGKCIGDHWHSMTEEERIKIVFQIAEIEGKLFSIQLPASGSIFYVEDLDPDIPRVDFPGPDGKRRYCIGPSTSLNLWYQERSLLDIDRGPFTNSENAFKAGAVKEKAYLSKYGRDRHLHNRLAREVFKYEKQSPGPYLQTLEDFLLVAGHICPGKDSFLSHPTIRHPDLNPNNISVSDSFEITGLIDWQHCSVLPLFLQCGIPTYLQNYGDEVSEGVVKPELPGNFDALNEQQQGEALETFQKRQLHYYYLAATVKRNPVHFDALWDDFTMLKQRLYTHASNPWEGDNVTLKVDLIEAEQNWSKIVTPTGNEPPPCPISYSKAEIETCFNLYREMKEMDEQLDTTMESLGVGSEGWVPNQQYRASKALEAKIKEQALGFAESELERQMLESHWPFDDHDEGE</sequence>
<name>A0A0D2BQ58_9EURO</name>
<dbReference type="Proteomes" id="UP000053342">
    <property type="component" value="Unassembled WGS sequence"/>
</dbReference>
<organism evidence="2 3">
    <name type="scientific">Exophiala oligosperma</name>
    <dbReference type="NCBI Taxonomy" id="215243"/>
    <lineage>
        <taxon>Eukaryota</taxon>
        <taxon>Fungi</taxon>
        <taxon>Dikarya</taxon>
        <taxon>Ascomycota</taxon>
        <taxon>Pezizomycotina</taxon>
        <taxon>Eurotiomycetes</taxon>
        <taxon>Chaetothyriomycetidae</taxon>
        <taxon>Chaetothyriales</taxon>
        <taxon>Herpotrichiellaceae</taxon>
        <taxon>Exophiala</taxon>
    </lineage>
</organism>
<dbReference type="InterPro" id="IPR051035">
    <property type="entry name" value="Mito_inheritance_9"/>
</dbReference>
<dbReference type="RefSeq" id="XP_016259893.1">
    <property type="nucleotide sequence ID" value="XM_016409585.1"/>
</dbReference>
<accession>A0A0D2BQ58</accession>
<dbReference type="EMBL" id="KN847339">
    <property type="protein sequence ID" value="KIW39677.1"/>
    <property type="molecule type" value="Genomic_DNA"/>
</dbReference>
<dbReference type="AlphaFoldDB" id="A0A0D2BQ58"/>
<proteinExistence type="predicted"/>
<dbReference type="OrthoDB" id="4154601at2759"/>
<keyword evidence="3" id="KW-1185">Reference proteome</keyword>
<dbReference type="HOGENOM" id="CLU_019189_9_1_1"/>